<protein>
    <submittedName>
        <fullName evidence="1">Uncharacterized protein</fullName>
    </submittedName>
</protein>
<dbReference type="AlphaFoldDB" id="A0AA41Y610"/>
<dbReference type="RefSeq" id="WP_282592656.1">
    <property type="nucleotide sequence ID" value="NZ_JAPAAF010000028.1"/>
</dbReference>
<dbReference type="Proteomes" id="UP001163821">
    <property type="component" value="Unassembled WGS sequence"/>
</dbReference>
<evidence type="ECO:0000313" key="2">
    <source>
        <dbReference type="Proteomes" id="UP001163821"/>
    </source>
</evidence>
<evidence type="ECO:0000313" key="1">
    <source>
        <dbReference type="EMBL" id="MCW0484064.1"/>
    </source>
</evidence>
<gene>
    <name evidence="1" type="ORF">N2K84_15080</name>
</gene>
<sequence>MTAQKLVYGISSVKLGIPTNLATMPAQLDAFSETVKGSFTLAETDATEVDALTEESAAPIASITDVESVLEGSWRTYDYTPAMLEKVKGGDGTTLATKWQAPAASENIELALQVNTTAGPVLNVYKAKITAKFTGNVSKSGFSEIEIRFKALAPAAGLSPYDWDEID</sequence>
<accession>A0AA41Y610</accession>
<comment type="caution">
    <text evidence="1">The sequence shown here is derived from an EMBL/GenBank/DDBJ whole genome shotgun (WGS) entry which is preliminary data.</text>
</comment>
<reference evidence="1" key="1">
    <citation type="submission" date="2022-10" db="EMBL/GenBank/DDBJ databases">
        <title>Gaoshiqiia sediminis gen. nov., sp. nov., isolated from coastal sediment.</title>
        <authorList>
            <person name="Yu W.X."/>
            <person name="Mu D.S."/>
            <person name="Du J.Z."/>
            <person name="Liang Y.Q."/>
        </authorList>
    </citation>
    <scope>NUCLEOTIDE SEQUENCE</scope>
    <source>
        <strain evidence="1">A06</strain>
    </source>
</reference>
<proteinExistence type="predicted"/>
<name>A0AA41Y610_9BACT</name>
<keyword evidence="2" id="KW-1185">Reference proteome</keyword>
<dbReference type="EMBL" id="JAPAAF010000028">
    <property type="protein sequence ID" value="MCW0484064.1"/>
    <property type="molecule type" value="Genomic_DNA"/>
</dbReference>
<organism evidence="1 2">
    <name type="scientific">Gaoshiqia sediminis</name>
    <dbReference type="NCBI Taxonomy" id="2986998"/>
    <lineage>
        <taxon>Bacteria</taxon>
        <taxon>Pseudomonadati</taxon>
        <taxon>Bacteroidota</taxon>
        <taxon>Bacteroidia</taxon>
        <taxon>Marinilabiliales</taxon>
        <taxon>Prolixibacteraceae</taxon>
        <taxon>Gaoshiqia</taxon>
    </lineage>
</organism>